<evidence type="ECO:0000256" key="1">
    <source>
        <dbReference type="ARBA" id="ARBA00022741"/>
    </source>
</evidence>
<keyword evidence="2" id="KW-0067">ATP-binding</keyword>
<accession>A0A2W5FM04</accession>
<sequence>MVSALFLFQREGPKLRRGVMSYSLCRCTVVVKYSMSINKPLMIIIAGPNGSGKTTVAAPFLKKLKVKEFVNNDEIARGLSPFNYEEQALEAGRIYLRRLDNLIKIKESFAIETTLSGLSLVRQIAKAKSAGYEIRLYFITTLNVKVNISRVRNRVKQGGHNVPVEDIKRRYKRGVINLFRTYASLCDIIYIWVTNLPDPEPIAIFVPDEWLVLNNPFWAELKNEFEKYNEK</sequence>
<dbReference type="GO" id="GO:0005524">
    <property type="term" value="F:ATP binding"/>
    <property type="evidence" value="ECO:0007669"/>
    <property type="project" value="UniProtKB-KW"/>
</dbReference>
<organism evidence="4 5">
    <name type="scientific">Micavibrio aeruginosavorus</name>
    <dbReference type="NCBI Taxonomy" id="349221"/>
    <lineage>
        <taxon>Bacteria</taxon>
        <taxon>Pseudomonadati</taxon>
        <taxon>Bdellovibrionota</taxon>
        <taxon>Bdellovibrionia</taxon>
        <taxon>Bdellovibrionales</taxon>
        <taxon>Pseudobdellovibrionaceae</taxon>
        <taxon>Micavibrio</taxon>
    </lineage>
</organism>
<gene>
    <name evidence="4" type="ORF">DI586_08650</name>
</gene>
<proteinExistence type="predicted"/>
<dbReference type="Proteomes" id="UP000249739">
    <property type="component" value="Unassembled WGS sequence"/>
</dbReference>
<comment type="caution">
    <text evidence="4">The sequence shown here is derived from an EMBL/GenBank/DDBJ whole genome shotgun (WGS) entry which is preliminary data.</text>
</comment>
<dbReference type="Gene3D" id="3.40.50.300">
    <property type="entry name" value="P-loop containing nucleotide triphosphate hydrolases"/>
    <property type="match status" value="1"/>
</dbReference>
<evidence type="ECO:0000256" key="2">
    <source>
        <dbReference type="ARBA" id="ARBA00022840"/>
    </source>
</evidence>
<evidence type="ECO:0000313" key="4">
    <source>
        <dbReference type="EMBL" id="PZP54850.1"/>
    </source>
</evidence>
<feature type="domain" description="Zeta toxin" evidence="3">
    <location>
        <begin position="36"/>
        <end position="177"/>
    </location>
</feature>
<dbReference type="PANTHER" id="PTHR39206">
    <property type="entry name" value="SLL8004 PROTEIN"/>
    <property type="match status" value="1"/>
</dbReference>
<protein>
    <recommendedName>
        <fullName evidence="3">Zeta toxin domain-containing protein</fullName>
    </recommendedName>
</protein>
<evidence type="ECO:0000259" key="3">
    <source>
        <dbReference type="Pfam" id="PF06414"/>
    </source>
</evidence>
<dbReference type="EMBL" id="QFOT01000105">
    <property type="protein sequence ID" value="PZP54850.1"/>
    <property type="molecule type" value="Genomic_DNA"/>
</dbReference>
<dbReference type="InterPro" id="IPR010488">
    <property type="entry name" value="Zeta_toxin_domain"/>
</dbReference>
<dbReference type="Pfam" id="PF06414">
    <property type="entry name" value="Zeta_toxin"/>
    <property type="match status" value="1"/>
</dbReference>
<name>A0A2W5FM04_9BACT</name>
<dbReference type="InterPro" id="IPR027417">
    <property type="entry name" value="P-loop_NTPase"/>
</dbReference>
<evidence type="ECO:0000313" key="5">
    <source>
        <dbReference type="Proteomes" id="UP000249739"/>
    </source>
</evidence>
<dbReference type="PANTHER" id="PTHR39206:SF1">
    <property type="entry name" value="SLL8004 PROTEIN"/>
    <property type="match status" value="1"/>
</dbReference>
<reference evidence="4 5" key="1">
    <citation type="submission" date="2017-08" db="EMBL/GenBank/DDBJ databases">
        <title>Infants hospitalized years apart are colonized by the same room-sourced microbial strains.</title>
        <authorList>
            <person name="Brooks B."/>
            <person name="Olm M.R."/>
            <person name="Firek B.A."/>
            <person name="Baker R."/>
            <person name="Thomas B.C."/>
            <person name="Morowitz M.J."/>
            <person name="Banfield J.F."/>
        </authorList>
    </citation>
    <scope>NUCLEOTIDE SEQUENCE [LARGE SCALE GENOMIC DNA]</scope>
    <source>
        <strain evidence="4">S2_006_000_R2_64</strain>
    </source>
</reference>
<dbReference type="AlphaFoldDB" id="A0A2W5FM04"/>
<keyword evidence="1" id="KW-0547">Nucleotide-binding</keyword>
<dbReference type="GO" id="GO:0016301">
    <property type="term" value="F:kinase activity"/>
    <property type="evidence" value="ECO:0007669"/>
    <property type="project" value="InterPro"/>
</dbReference>
<dbReference type="SUPFAM" id="SSF52540">
    <property type="entry name" value="P-loop containing nucleoside triphosphate hydrolases"/>
    <property type="match status" value="1"/>
</dbReference>